<feature type="region of interest" description="Disordered" evidence="1">
    <location>
        <begin position="55"/>
        <end position="110"/>
    </location>
</feature>
<comment type="caution">
    <text evidence="2">The sequence shown here is derived from an EMBL/GenBank/DDBJ whole genome shotgun (WGS) entry which is preliminary data.</text>
</comment>
<feature type="region of interest" description="Disordered" evidence="1">
    <location>
        <begin position="1"/>
        <end position="42"/>
    </location>
</feature>
<sequence>MAEQLAQTNQPADEVPAPSAEEGELDPWSATSAASGTDTRDAGTVSSNIFLEAGAASAASGTDTRDAGTVSSNFCSSSRFAAGEDAHGAGAASYGTFGPGSHPAPAEEFTRDSKKIQFIFYWRPGQPVLPSPGPVTSNSTSAPPASPAPEDQTPAGHMPPRRVPQASDRVRLRYFYRRIHRNRPVEQMSDQPMMPDQPMPAQAEQAAELLRDN</sequence>
<feature type="compositionally biased region" description="Polar residues" evidence="1">
    <location>
        <begin position="69"/>
        <end position="79"/>
    </location>
</feature>
<organism evidence="2 3">
    <name type="scientific">Popillia japonica</name>
    <name type="common">Japanese beetle</name>
    <dbReference type="NCBI Taxonomy" id="7064"/>
    <lineage>
        <taxon>Eukaryota</taxon>
        <taxon>Metazoa</taxon>
        <taxon>Ecdysozoa</taxon>
        <taxon>Arthropoda</taxon>
        <taxon>Hexapoda</taxon>
        <taxon>Insecta</taxon>
        <taxon>Pterygota</taxon>
        <taxon>Neoptera</taxon>
        <taxon>Endopterygota</taxon>
        <taxon>Coleoptera</taxon>
        <taxon>Polyphaga</taxon>
        <taxon>Scarabaeiformia</taxon>
        <taxon>Scarabaeidae</taxon>
        <taxon>Rutelinae</taxon>
        <taxon>Popillia</taxon>
    </lineage>
</organism>
<evidence type="ECO:0000313" key="2">
    <source>
        <dbReference type="EMBL" id="KAK9718316.1"/>
    </source>
</evidence>
<dbReference type="EMBL" id="JASPKY010000229">
    <property type="protein sequence ID" value="KAK9718316.1"/>
    <property type="molecule type" value="Genomic_DNA"/>
</dbReference>
<reference evidence="2 3" key="1">
    <citation type="journal article" date="2024" name="BMC Genomics">
        <title>De novo assembly and annotation of Popillia japonica's genome with initial clues to its potential as an invasive pest.</title>
        <authorList>
            <person name="Cucini C."/>
            <person name="Boschi S."/>
            <person name="Funari R."/>
            <person name="Cardaioli E."/>
            <person name="Iannotti N."/>
            <person name="Marturano G."/>
            <person name="Paoli F."/>
            <person name="Bruttini M."/>
            <person name="Carapelli A."/>
            <person name="Frati F."/>
            <person name="Nardi F."/>
        </authorList>
    </citation>
    <scope>NUCLEOTIDE SEQUENCE [LARGE SCALE GENOMIC DNA]</scope>
    <source>
        <strain evidence="2">DMR45628</strain>
    </source>
</reference>
<feature type="compositionally biased region" description="Low complexity" evidence="1">
    <location>
        <begin position="186"/>
        <end position="213"/>
    </location>
</feature>
<feature type="region of interest" description="Disordered" evidence="1">
    <location>
        <begin position="127"/>
        <end position="213"/>
    </location>
</feature>
<gene>
    <name evidence="2" type="ORF">QE152_g23239</name>
</gene>
<protein>
    <submittedName>
        <fullName evidence="2">Uncharacterized protein</fullName>
    </submittedName>
</protein>
<dbReference type="Proteomes" id="UP001458880">
    <property type="component" value="Unassembled WGS sequence"/>
</dbReference>
<feature type="compositionally biased region" description="Basic residues" evidence="1">
    <location>
        <begin position="172"/>
        <end position="182"/>
    </location>
</feature>
<evidence type="ECO:0000313" key="3">
    <source>
        <dbReference type="Proteomes" id="UP001458880"/>
    </source>
</evidence>
<name>A0AAW1KHR8_POPJA</name>
<feature type="compositionally biased region" description="Polar residues" evidence="1">
    <location>
        <begin position="1"/>
        <end position="11"/>
    </location>
</feature>
<keyword evidence="3" id="KW-1185">Reference proteome</keyword>
<evidence type="ECO:0000256" key="1">
    <source>
        <dbReference type="SAM" id="MobiDB-lite"/>
    </source>
</evidence>
<dbReference type="AlphaFoldDB" id="A0AAW1KHR8"/>
<accession>A0AAW1KHR8</accession>
<proteinExistence type="predicted"/>